<feature type="transmembrane region" description="Helical" evidence="5">
    <location>
        <begin position="12"/>
        <end position="27"/>
    </location>
</feature>
<evidence type="ECO:0000313" key="7">
    <source>
        <dbReference type="EMBL" id="QBR84429.1"/>
    </source>
</evidence>
<keyword evidence="2 5" id="KW-0812">Transmembrane</keyword>
<dbReference type="PANTHER" id="PTHR37422:SF13">
    <property type="entry name" value="LIPOPOLYSACCHARIDE BIOSYNTHESIS PROTEIN PA4999-RELATED"/>
    <property type="match status" value="1"/>
</dbReference>
<feature type="domain" description="O-antigen ligase-related" evidence="6">
    <location>
        <begin position="189"/>
        <end position="337"/>
    </location>
</feature>
<feature type="transmembrane region" description="Helical" evidence="5">
    <location>
        <begin position="207"/>
        <end position="240"/>
    </location>
</feature>
<name>A0AAX1EI02_9GAMM</name>
<evidence type="ECO:0000256" key="1">
    <source>
        <dbReference type="ARBA" id="ARBA00004141"/>
    </source>
</evidence>
<feature type="transmembrane region" description="Helical" evidence="5">
    <location>
        <begin position="61"/>
        <end position="81"/>
    </location>
</feature>
<dbReference type="Pfam" id="PF04932">
    <property type="entry name" value="Wzy_C"/>
    <property type="match status" value="1"/>
</dbReference>
<organism evidence="7 8">
    <name type="scientific">Legionella israelensis</name>
    <dbReference type="NCBI Taxonomy" id="454"/>
    <lineage>
        <taxon>Bacteria</taxon>
        <taxon>Pseudomonadati</taxon>
        <taxon>Pseudomonadota</taxon>
        <taxon>Gammaproteobacteria</taxon>
        <taxon>Legionellales</taxon>
        <taxon>Legionellaceae</taxon>
        <taxon>Legionella</taxon>
    </lineage>
</organism>
<dbReference type="AlphaFoldDB" id="A0AAX1EI02"/>
<sequence>MNMARPKAKMDAVLSVFMMALIFFIPVSSSLKTVFTVLILTTVLSFKNYRQAFISLLKSPWIWPSLALFIFILIACSWTPASFSQQLTAINKYSKLLLFPIFIVGFMNARTRHWSMWAFILAMLLTGTIALLQKYHFVNLHGDGFIDPGHVFHSHIMTGFLMAFASYYCAAMFFKLEKKQVRWVYLMLALFFSYQVLFVNIGRSAYVIYFVLMLLLCVQCFSMKQAIIGVLASISLFAFIYMASPVMRGSVKKLIHDYQNYQQNKLNTSLGFRIQFHQYAKALFLASPLRGHGTASFTFFYDRDNPVPNWWKKLLEPHSEYLLIAAQQGVIGLTLLFLFFCSLLWNARKLVETKIILSGLVIAFAIGCLSDSLLFYGGPGYFLIALGALCYGEFFESLKKQVSEVANTCYKAPAHPHPHHVENNPV</sequence>
<keyword evidence="3 5" id="KW-1133">Transmembrane helix</keyword>
<evidence type="ECO:0000256" key="4">
    <source>
        <dbReference type="ARBA" id="ARBA00023136"/>
    </source>
</evidence>
<feature type="transmembrane region" description="Helical" evidence="5">
    <location>
        <begin position="116"/>
        <end position="136"/>
    </location>
</feature>
<evidence type="ECO:0000256" key="2">
    <source>
        <dbReference type="ARBA" id="ARBA00022692"/>
    </source>
</evidence>
<proteinExistence type="predicted"/>
<gene>
    <name evidence="7" type="ORF">E3983_08690</name>
</gene>
<comment type="subcellular location">
    <subcellularLocation>
        <location evidence="1">Membrane</location>
        <topology evidence="1">Multi-pass membrane protein</topology>
    </subcellularLocation>
</comment>
<reference evidence="7 8" key="1">
    <citation type="submission" date="2019-03" db="EMBL/GenBank/DDBJ databases">
        <title>Diverse conjugative elements silence natural transformation in Legionella species.</title>
        <authorList>
            <person name="Durieux I."/>
            <person name="Ginevra C."/>
            <person name="Attaiech L."/>
            <person name="Picq K."/>
            <person name="Juan P.A."/>
            <person name="Jarraud S."/>
            <person name="Charpentier X."/>
        </authorList>
    </citation>
    <scope>NUCLEOTIDE SEQUENCE [LARGE SCALE GENOMIC DNA]</scope>
    <source>
        <strain evidence="7 8">HL-0427-4011</strain>
    </source>
</reference>
<evidence type="ECO:0000259" key="6">
    <source>
        <dbReference type="Pfam" id="PF04932"/>
    </source>
</evidence>
<keyword evidence="4 5" id="KW-0472">Membrane</keyword>
<feature type="transmembrane region" description="Helical" evidence="5">
    <location>
        <begin position="156"/>
        <end position="176"/>
    </location>
</feature>
<dbReference type="PANTHER" id="PTHR37422">
    <property type="entry name" value="TEICHURONIC ACID BIOSYNTHESIS PROTEIN TUAE"/>
    <property type="match status" value="1"/>
</dbReference>
<evidence type="ECO:0000256" key="3">
    <source>
        <dbReference type="ARBA" id="ARBA00022989"/>
    </source>
</evidence>
<accession>A0AAX1EI02</accession>
<dbReference type="EMBL" id="CP038254">
    <property type="protein sequence ID" value="QBR84429.1"/>
    <property type="molecule type" value="Genomic_DNA"/>
</dbReference>
<dbReference type="InterPro" id="IPR051533">
    <property type="entry name" value="WaaL-like"/>
</dbReference>
<dbReference type="InterPro" id="IPR007016">
    <property type="entry name" value="O-antigen_ligase-rel_domated"/>
</dbReference>
<feature type="transmembrane region" description="Helical" evidence="5">
    <location>
        <begin position="321"/>
        <end position="343"/>
    </location>
</feature>
<protein>
    <submittedName>
        <fullName evidence="7">O-antigen biosynthesis protein</fullName>
    </submittedName>
</protein>
<feature type="transmembrane region" description="Helical" evidence="5">
    <location>
        <begin position="183"/>
        <end position="201"/>
    </location>
</feature>
<feature type="transmembrane region" description="Helical" evidence="5">
    <location>
        <begin position="355"/>
        <end position="375"/>
    </location>
</feature>
<evidence type="ECO:0000313" key="8">
    <source>
        <dbReference type="Proteomes" id="UP000295517"/>
    </source>
</evidence>
<dbReference type="GO" id="GO:0016020">
    <property type="term" value="C:membrane"/>
    <property type="evidence" value="ECO:0007669"/>
    <property type="project" value="UniProtKB-SubCell"/>
</dbReference>
<dbReference type="Proteomes" id="UP000295517">
    <property type="component" value="Chromosome"/>
</dbReference>
<evidence type="ECO:0000256" key="5">
    <source>
        <dbReference type="SAM" id="Phobius"/>
    </source>
</evidence>